<name>A0ABS8PXY6_9BACT</name>
<reference evidence="1 2" key="1">
    <citation type="submission" date="2021-11" db="EMBL/GenBank/DDBJ databases">
        <title>Genomic of Niabella pedocola.</title>
        <authorList>
            <person name="Wu T."/>
        </authorList>
    </citation>
    <scope>NUCLEOTIDE SEQUENCE [LARGE SCALE GENOMIC DNA]</scope>
    <source>
        <strain evidence="1 2">JCM 31011</strain>
    </source>
</reference>
<dbReference type="Proteomes" id="UP001199816">
    <property type="component" value="Unassembled WGS sequence"/>
</dbReference>
<dbReference type="RefSeq" id="WP_231008513.1">
    <property type="nucleotide sequence ID" value="NZ_JAJNEC010000007.1"/>
</dbReference>
<evidence type="ECO:0000313" key="1">
    <source>
        <dbReference type="EMBL" id="MCD2425926.1"/>
    </source>
</evidence>
<proteinExistence type="predicted"/>
<gene>
    <name evidence="1" type="ORF">LQ567_24295</name>
</gene>
<evidence type="ECO:0000313" key="2">
    <source>
        <dbReference type="Proteomes" id="UP001199816"/>
    </source>
</evidence>
<organism evidence="1 2">
    <name type="scientific">Niabella pedocola</name>
    <dbReference type="NCBI Taxonomy" id="1752077"/>
    <lineage>
        <taxon>Bacteria</taxon>
        <taxon>Pseudomonadati</taxon>
        <taxon>Bacteroidota</taxon>
        <taxon>Chitinophagia</taxon>
        <taxon>Chitinophagales</taxon>
        <taxon>Chitinophagaceae</taxon>
        <taxon>Niabella</taxon>
    </lineage>
</organism>
<dbReference type="InterPro" id="IPR025355">
    <property type="entry name" value="DUF4259"/>
</dbReference>
<sequence length="140" mass="15920">MGTWGTGYFENDTALDFMGDIEEADDPKELFEETLAETMDMDFLDADQGAAVIVIGAYIDRQRNGTQYSAPEHPGSIDIDTFPDRHPDIDFSELRTTVIKALKKVLANDSELNELWAENEGAYPVWRRNIEMLIERLSEK</sequence>
<dbReference type="Pfam" id="PF14078">
    <property type="entry name" value="DUF4259"/>
    <property type="match status" value="1"/>
</dbReference>
<dbReference type="EMBL" id="JAJNEC010000007">
    <property type="protein sequence ID" value="MCD2425926.1"/>
    <property type="molecule type" value="Genomic_DNA"/>
</dbReference>
<comment type="caution">
    <text evidence="1">The sequence shown here is derived from an EMBL/GenBank/DDBJ whole genome shotgun (WGS) entry which is preliminary data.</text>
</comment>
<accession>A0ABS8PXY6</accession>
<keyword evidence="2" id="KW-1185">Reference proteome</keyword>
<protein>
    <submittedName>
        <fullName evidence="1">DUF4259 domain-containing protein</fullName>
    </submittedName>
</protein>